<comment type="caution">
    <text evidence="2">The sequence shown here is derived from an EMBL/GenBank/DDBJ whole genome shotgun (WGS) entry which is preliminary data.</text>
</comment>
<dbReference type="AlphaFoldDB" id="A0ABD1XJK3"/>
<evidence type="ECO:0000313" key="3">
    <source>
        <dbReference type="Proteomes" id="UP001605036"/>
    </source>
</evidence>
<keyword evidence="1" id="KW-0620">Polyamine biosynthesis</keyword>
<dbReference type="EMBL" id="JBHFFA010000008">
    <property type="protein sequence ID" value="KAL2609124.1"/>
    <property type="molecule type" value="Genomic_DNA"/>
</dbReference>
<accession>A0ABD1XJK3</accession>
<evidence type="ECO:0000313" key="2">
    <source>
        <dbReference type="EMBL" id="KAL2609124.1"/>
    </source>
</evidence>
<dbReference type="InterPro" id="IPR029063">
    <property type="entry name" value="SAM-dependent_MTases_sf"/>
</dbReference>
<organism evidence="2 3">
    <name type="scientific">Riccia fluitans</name>
    <dbReference type="NCBI Taxonomy" id="41844"/>
    <lineage>
        <taxon>Eukaryota</taxon>
        <taxon>Viridiplantae</taxon>
        <taxon>Streptophyta</taxon>
        <taxon>Embryophyta</taxon>
        <taxon>Marchantiophyta</taxon>
        <taxon>Marchantiopsida</taxon>
        <taxon>Marchantiidae</taxon>
        <taxon>Marchantiales</taxon>
        <taxon>Ricciaceae</taxon>
        <taxon>Riccia</taxon>
    </lineage>
</organism>
<dbReference type="PANTHER" id="PTHR43317:SF1">
    <property type="entry name" value="THERMOSPERMINE SYNTHASE ACAULIS5"/>
    <property type="match status" value="1"/>
</dbReference>
<name>A0ABD1XJK3_9MARC</name>
<dbReference type="GO" id="GO:0006596">
    <property type="term" value="P:polyamine biosynthetic process"/>
    <property type="evidence" value="ECO:0007669"/>
    <property type="project" value="UniProtKB-KW"/>
</dbReference>
<keyword evidence="3" id="KW-1185">Reference proteome</keyword>
<dbReference type="PANTHER" id="PTHR43317">
    <property type="entry name" value="THERMOSPERMINE SYNTHASE ACAULIS5"/>
    <property type="match status" value="1"/>
</dbReference>
<evidence type="ECO:0000256" key="1">
    <source>
        <dbReference type="ARBA" id="ARBA00023115"/>
    </source>
</evidence>
<dbReference type="Proteomes" id="UP001605036">
    <property type="component" value="Unassembled WGS sequence"/>
</dbReference>
<dbReference type="Gene3D" id="3.40.50.150">
    <property type="entry name" value="Vaccinia Virus protein VP39"/>
    <property type="match status" value="1"/>
</dbReference>
<gene>
    <name evidence="2" type="ORF">R1flu_027697</name>
</gene>
<sequence length="359" mass="38637">MLRTCFVHCSAVCALSGSRFIPAQIGRQHTGSSSAYVLRRKQSHALGRTKCRRVTKTNQGGICRGTRVASAVAEAEQSGREAEGTPLYQCLVQIGTRYNNIVILEGAEGAPVHYAGCRVLLLDDSGNVHSIYRRHTAWTGSYWDEFATFPAVIPSGPVAILGLGAGTSARLILELWPSRKLIGYEIDGLLVHQAREYLGLSALEVPTTEGGVLSVVVGDAFADSATVEGGFAGIIVDLFAGGELPPQLRQPETWVSLKRRLIPGGRIMVNCGGACVEKSDNKGDVDNGTWTWEDGAARKDATLEAMAVAFPDQLNWRKMANQEASNVLALTGDLPDLGTWSAAVPDRLKESVLSWKPYQ</sequence>
<evidence type="ECO:0008006" key="4">
    <source>
        <dbReference type="Google" id="ProtNLM"/>
    </source>
</evidence>
<dbReference type="SUPFAM" id="SSF53335">
    <property type="entry name" value="S-adenosyl-L-methionine-dependent methyltransferases"/>
    <property type="match status" value="1"/>
</dbReference>
<proteinExistence type="predicted"/>
<reference evidence="2 3" key="1">
    <citation type="submission" date="2024-09" db="EMBL/GenBank/DDBJ databases">
        <title>Chromosome-scale assembly of Riccia fluitans.</title>
        <authorList>
            <person name="Paukszto L."/>
            <person name="Sawicki J."/>
            <person name="Karawczyk K."/>
            <person name="Piernik-Szablinska J."/>
            <person name="Szczecinska M."/>
            <person name="Mazdziarz M."/>
        </authorList>
    </citation>
    <scope>NUCLEOTIDE SEQUENCE [LARGE SCALE GENOMIC DNA]</scope>
    <source>
        <strain evidence="2">Rf_01</strain>
        <tissue evidence="2">Aerial parts of the thallus</tissue>
    </source>
</reference>
<protein>
    <recommendedName>
        <fullName evidence="4">S-adenosyl-L-methionine-dependent methyltransferase</fullName>
    </recommendedName>
</protein>